<gene>
    <name evidence="3" type="ORF">KVV02_007338</name>
</gene>
<comment type="caution">
    <text evidence="3">The sequence shown here is derived from an EMBL/GenBank/DDBJ whole genome shotgun (WGS) entry which is preliminary data.</text>
</comment>
<feature type="compositionally biased region" description="Polar residues" evidence="1">
    <location>
        <begin position="264"/>
        <end position="277"/>
    </location>
</feature>
<evidence type="ECO:0000256" key="1">
    <source>
        <dbReference type="SAM" id="MobiDB-lite"/>
    </source>
</evidence>
<dbReference type="EMBL" id="JAIFTL010000230">
    <property type="protein sequence ID" value="KAG9321109.1"/>
    <property type="molecule type" value="Genomic_DNA"/>
</dbReference>
<dbReference type="InterPro" id="IPR022210">
    <property type="entry name" value="TF_GCR1-like"/>
</dbReference>
<proteinExistence type="predicted"/>
<dbReference type="Proteomes" id="UP000717515">
    <property type="component" value="Unassembled WGS sequence"/>
</dbReference>
<sequence>MLASLHDAPRREYEASQAVRCIRSYLSAQQSRWIPLVRHYSDRVAWGDKSRGQGELWRCCSQQEVEICPVSALAFYLLEMWMDPEDVPFDDPNWPRYYLMPGKSASEQLSPAAQYASTKQLYLAAGDNPLFRKFKDDLSDKMRNAGSLMEDSPIAPMHLRSITSFAQYTPLFNAWTKPSYPTRMLFNNCKSAEGIVLLTSNKAIADGLSVDRVYEFMETMGKNIERAARRERRYLPGQQQQETLPEQSRRPEQQGPESQEQRDQNQPVANQPAANRSQTFEERLAELETQLASRYDQVPPRTLDDVDPTMLPRSVSLERHWEEWFKGVDGRPSLWILNKTFKSKWRQGRGNTLTQTFSFKKAIVSAVLKDILSEEAHGGTVDEREARAFKFLIGHLNSGTTLNQIFLRTHKKKNQPEAREDGARELPHEE</sequence>
<evidence type="ECO:0000313" key="3">
    <source>
        <dbReference type="EMBL" id="KAG9321109.1"/>
    </source>
</evidence>
<dbReference type="Gene3D" id="1.10.443.20">
    <property type="entry name" value="Centromere DNA-binding protein complex CBF3 subunit, domain 2"/>
    <property type="match status" value="1"/>
</dbReference>
<accession>A0A9P7ZZB4</accession>
<feature type="region of interest" description="Disordered" evidence="1">
    <location>
        <begin position="408"/>
        <end position="430"/>
    </location>
</feature>
<reference evidence="3" key="1">
    <citation type="submission" date="2021-07" db="EMBL/GenBank/DDBJ databases">
        <title>Draft genome of Mortierella alpina, strain LL118, isolated from an aspen leaf litter sample.</title>
        <authorList>
            <person name="Yang S."/>
            <person name="Vinatzer B.A."/>
        </authorList>
    </citation>
    <scope>NUCLEOTIDE SEQUENCE</scope>
    <source>
        <strain evidence="3">LL118</strain>
    </source>
</reference>
<feature type="domain" description="Transcription activator GCR1-like" evidence="2">
    <location>
        <begin position="317"/>
        <end position="371"/>
    </location>
</feature>
<protein>
    <recommendedName>
        <fullName evidence="2">Transcription activator GCR1-like domain-containing protein</fullName>
    </recommendedName>
</protein>
<feature type="compositionally biased region" description="Basic and acidic residues" evidence="1">
    <location>
        <begin position="414"/>
        <end position="430"/>
    </location>
</feature>
<dbReference type="Pfam" id="PF12550">
    <property type="entry name" value="GCR1_C"/>
    <property type="match status" value="1"/>
</dbReference>
<feature type="compositionally biased region" description="Polar residues" evidence="1">
    <location>
        <begin position="237"/>
        <end position="246"/>
    </location>
</feature>
<evidence type="ECO:0000313" key="4">
    <source>
        <dbReference type="Proteomes" id="UP000717515"/>
    </source>
</evidence>
<dbReference type="InterPro" id="IPR038279">
    <property type="entry name" value="Ndc10_dom2_sf"/>
</dbReference>
<evidence type="ECO:0000259" key="2">
    <source>
        <dbReference type="Pfam" id="PF12550"/>
    </source>
</evidence>
<organism evidence="3 4">
    <name type="scientific">Mortierella alpina</name>
    <name type="common">Oleaginous fungus</name>
    <name type="synonym">Mortierella renispora</name>
    <dbReference type="NCBI Taxonomy" id="64518"/>
    <lineage>
        <taxon>Eukaryota</taxon>
        <taxon>Fungi</taxon>
        <taxon>Fungi incertae sedis</taxon>
        <taxon>Mucoromycota</taxon>
        <taxon>Mortierellomycotina</taxon>
        <taxon>Mortierellomycetes</taxon>
        <taxon>Mortierellales</taxon>
        <taxon>Mortierellaceae</taxon>
        <taxon>Mortierella</taxon>
    </lineage>
</organism>
<feature type="region of interest" description="Disordered" evidence="1">
    <location>
        <begin position="234"/>
        <end position="277"/>
    </location>
</feature>
<dbReference type="GO" id="GO:0003677">
    <property type="term" value="F:DNA binding"/>
    <property type="evidence" value="ECO:0007669"/>
    <property type="project" value="InterPro"/>
</dbReference>
<name>A0A9P7ZZB4_MORAP</name>
<dbReference type="AlphaFoldDB" id="A0A9P7ZZB4"/>